<protein>
    <submittedName>
        <fullName evidence="1">Uncharacterized protein</fullName>
    </submittedName>
</protein>
<proteinExistence type="predicted"/>
<comment type="caution">
    <text evidence="1">The sequence shown here is derived from an EMBL/GenBank/DDBJ whole genome shotgun (WGS) entry which is preliminary data.</text>
</comment>
<reference evidence="1" key="1">
    <citation type="submission" date="2020-10" db="EMBL/GenBank/DDBJ databases">
        <authorList>
            <person name="Kikuchi T."/>
        </authorList>
    </citation>
    <scope>NUCLEOTIDE SEQUENCE</scope>
    <source>
        <strain evidence="1">NKZ352</strain>
    </source>
</reference>
<dbReference type="EMBL" id="CAJGYM010000009">
    <property type="protein sequence ID" value="CAD6188939.1"/>
    <property type="molecule type" value="Genomic_DNA"/>
</dbReference>
<evidence type="ECO:0000313" key="1">
    <source>
        <dbReference type="EMBL" id="CAD6188939.1"/>
    </source>
</evidence>
<keyword evidence="2" id="KW-1185">Reference proteome</keyword>
<organism evidence="1 2">
    <name type="scientific">Caenorhabditis auriculariae</name>
    <dbReference type="NCBI Taxonomy" id="2777116"/>
    <lineage>
        <taxon>Eukaryota</taxon>
        <taxon>Metazoa</taxon>
        <taxon>Ecdysozoa</taxon>
        <taxon>Nematoda</taxon>
        <taxon>Chromadorea</taxon>
        <taxon>Rhabditida</taxon>
        <taxon>Rhabditina</taxon>
        <taxon>Rhabditomorpha</taxon>
        <taxon>Rhabditoidea</taxon>
        <taxon>Rhabditidae</taxon>
        <taxon>Peloderinae</taxon>
        <taxon>Caenorhabditis</taxon>
    </lineage>
</organism>
<gene>
    <name evidence="1" type="ORF">CAUJ_LOCUS4858</name>
</gene>
<accession>A0A8S1GZH6</accession>
<name>A0A8S1GZH6_9PELO</name>
<dbReference type="Proteomes" id="UP000835052">
    <property type="component" value="Unassembled WGS sequence"/>
</dbReference>
<dbReference type="AlphaFoldDB" id="A0A8S1GZH6"/>
<evidence type="ECO:0000313" key="2">
    <source>
        <dbReference type="Proteomes" id="UP000835052"/>
    </source>
</evidence>
<sequence length="242" mass="27495">MAEGNFATTPEEKVLYNEDLLAIILRNADAETVNAAMFVNSLWNKVVEKNVKKLKRVPVFKVIVERELNRDGNGVFPALAHQHKPTDLIGYLKFAQTYATLHIEGAYILNSYADLFEKHYSPLIYIKGPGVNSHLKLTGRDLRTLAEATGAKPLTFLNFLDFELEFSTQDFNYFVTRSRFSQFPNICLPVIPFSETEFKSIMSTLDNNYESSVAVAVHKYTVKRETSQIDFYLSGFTNTQNA</sequence>